<keyword evidence="1" id="KW-1133">Transmembrane helix</keyword>
<name>A0A0F7SEK1_PHARH</name>
<dbReference type="AlphaFoldDB" id="A0A0F7SEK1"/>
<organism evidence="2">
    <name type="scientific">Phaffia rhodozyma</name>
    <name type="common">Yeast</name>
    <name type="synonym">Xanthophyllomyces dendrorhous</name>
    <dbReference type="NCBI Taxonomy" id="264483"/>
    <lineage>
        <taxon>Eukaryota</taxon>
        <taxon>Fungi</taxon>
        <taxon>Dikarya</taxon>
        <taxon>Basidiomycota</taxon>
        <taxon>Agaricomycotina</taxon>
        <taxon>Tremellomycetes</taxon>
        <taxon>Cystofilobasidiales</taxon>
        <taxon>Mrakiaceae</taxon>
        <taxon>Phaffia</taxon>
    </lineage>
</organism>
<keyword evidence="1" id="KW-0812">Transmembrane</keyword>
<keyword evidence="1" id="KW-0472">Membrane</keyword>
<proteinExistence type="predicted"/>
<reference evidence="2" key="1">
    <citation type="submission" date="2014-08" db="EMBL/GenBank/DDBJ databases">
        <authorList>
            <person name="Sharma Rahul"/>
            <person name="Thines Marco"/>
        </authorList>
    </citation>
    <scope>NUCLEOTIDE SEQUENCE</scope>
</reference>
<sequence>MKVSWLARPSTTLSIAGPVMSPSDPSKIYLKISTIYLTTQQIPELIVTLEPLYLGVIPSSSLPLVGMLLMIFFGLRRIGAYNWLIRRVVSIVGNDSDKSR</sequence>
<evidence type="ECO:0000313" key="2">
    <source>
        <dbReference type="EMBL" id="CDZ96250.1"/>
    </source>
</evidence>
<feature type="transmembrane region" description="Helical" evidence="1">
    <location>
        <begin position="52"/>
        <end position="75"/>
    </location>
</feature>
<protein>
    <submittedName>
        <fullName evidence="2">Uncharacterized protein</fullName>
    </submittedName>
</protein>
<evidence type="ECO:0000256" key="1">
    <source>
        <dbReference type="SAM" id="Phobius"/>
    </source>
</evidence>
<accession>A0A0F7SEK1</accession>
<dbReference type="EMBL" id="LN483116">
    <property type="protein sequence ID" value="CDZ96250.1"/>
    <property type="molecule type" value="Genomic_DNA"/>
</dbReference>